<organism evidence="6 7">
    <name type="scientific">Exaiptasia diaphana</name>
    <name type="common">Tropical sea anemone</name>
    <name type="synonym">Aiptasia pulchella</name>
    <dbReference type="NCBI Taxonomy" id="2652724"/>
    <lineage>
        <taxon>Eukaryota</taxon>
        <taxon>Metazoa</taxon>
        <taxon>Cnidaria</taxon>
        <taxon>Anthozoa</taxon>
        <taxon>Hexacorallia</taxon>
        <taxon>Actiniaria</taxon>
        <taxon>Aiptasiidae</taxon>
        <taxon>Exaiptasia</taxon>
    </lineage>
</organism>
<name>A0A913YPC2_EXADI</name>
<dbReference type="PANTHER" id="PTHR10656:SF69">
    <property type="entry name" value="MAB-21-LIKE HHH_H2TH-LIKE DOMAIN-CONTAINING PROTEIN"/>
    <property type="match status" value="1"/>
</dbReference>
<dbReference type="InterPro" id="IPR024810">
    <property type="entry name" value="MAB21L/cGLR"/>
</dbReference>
<comment type="similarity">
    <text evidence="2">Belongs to the mab-21 family.</text>
</comment>
<keyword evidence="3" id="KW-0067">ATP-binding</keyword>
<proteinExistence type="inferred from homology"/>
<evidence type="ECO:0008006" key="8">
    <source>
        <dbReference type="Google" id="ProtNLM"/>
    </source>
</evidence>
<dbReference type="AlphaFoldDB" id="A0A913YPC2"/>
<accession>A0A913YPC2</accession>
<dbReference type="Gene3D" id="1.10.1410.40">
    <property type="match status" value="1"/>
</dbReference>
<evidence type="ECO:0000256" key="1">
    <source>
        <dbReference type="ARBA" id="ARBA00001946"/>
    </source>
</evidence>
<keyword evidence="7" id="KW-1185">Reference proteome</keyword>
<dbReference type="KEGG" id="epa:110244119"/>
<dbReference type="SMART" id="SM01265">
    <property type="entry name" value="Mab-21"/>
    <property type="match status" value="1"/>
</dbReference>
<dbReference type="InterPro" id="IPR046903">
    <property type="entry name" value="Mab-21-like_nuc_Trfase"/>
</dbReference>
<dbReference type="GeneID" id="110244119"/>
<dbReference type="Pfam" id="PF20266">
    <property type="entry name" value="Mab-21_C"/>
    <property type="match status" value="1"/>
</dbReference>
<dbReference type="Gene3D" id="3.30.460.90">
    <property type="match status" value="1"/>
</dbReference>
<evidence type="ECO:0000256" key="3">
    <source>
        <dbReference type="ARBA" id="ARBA00022840"/>
    </source>
</evidence>
<dbReference type="GO" id="GO:0005524">
    <property type="term" value="F:ATP binding"/>
    <property type="evidence" value="ECO:0007669"/>
    <property type="project" value="UniProtKB-KW"/>
</dbReference>
<dbReference type="EnsemblMetazoa" id="XM_028660556.1">
    <property type="protein sequence ID" value="XP_028516357.1"/>
    <property type="gene ID" value="LOC110244119"/>
</dbReference>
<dbReference type="Proteomes" id="UP000887567">
    <property type="component" value="Unplaced"/>
</dbReference>
<reference evidence="6" key="1">
    <citation type="submission" date="2022-11" db="UniProtKB">
        <authorList>
            <consortium name="EnsemblMetazoa"/>
        </authorList>
    </citation>
    <scope>IDENTIFICATION</scope>
</reference>
<keyword evidence="3" id="KW-0547">Nucleotide-binding</keyword>
<dbReference type="RefSeq" id="XP_028516357.1">
    <property type="nucleotide sequence ID" value="XM_028660556.1"/>
</dbReference>
<evidence type="ECO:0000313" key="7">
    <source>
        <dbReference type="Proteomes" id="UP000887567"/>
    </source>
</evidence>
<evidence type="ECO:0000259" key="4">
    <source>
        <dbReference type="Pfam" id="PF03281"/>
    </source>
</evidence>
<feature type="domain" description="Mab-21-like nucleotidyltransferase" evidence="4">
    <location>
        <begin position="170"/>
        <end position="260"/>
    </location>
</feature>
<dbReference type="GO" id="GO:0016779">
    <property type="term" value="F:nucleotidyltransferase activity"/>
    <property type="evidence" value="ECO:0007669"/>
    <property type="project" value="UniProtKB-ARBA"/>
</dbReference>
<dbReference type="OrthoDB" id="5962582at2759"/>
<evidence type="ECO:0000259" key="5">
    <source>
        <dbReference type="Pfam" id="PF20266"/>
    </source>
</evidence>
<dbReference type="Pfam" id="PF03281">
    <property type="entry name" value="Mab-21"/>
    <property type="match status" value="1"/>
</dbReference>
<evidence type="ECO:0000256" key="2">
    <source>
        <dbReference type="ARBA" id="ARBA00008307"/>
    </source>
</evidence>
<feature type="domain" description="Mab-21-like HhH/H2TH-like" evidence="5">
    <location>
        <begin position="287"/>
        <end position="362"/>
    </location>
</feature>
<comment type="cofactor">
    <cofactor evidence="1">
        <name>Mg(2+)</name>
        <dbReference type="ChEBI" id="CHEBI:18420"/>
    </cofactor>
</comment>
<protein>
    <recommendedName>
        <fullName evidence="8">Mab-21-like nucleotidyltransferase domain-containing protein</fullName>
    </recommendedName>
</protein>
<dbReference type="PANTHER" id="PTHR10656">
    <property type="entry name" value="CELL FATE DETERMINING PROTEIN MAB21-RELATED"/>
    <property type="match status" value="1"/>
</dbReference>
<evidence type="ECO:0000313" key="6">
    <source>
        <dbReference type="EnsemblMetazoa" id="XP_028516357.1"/>
    </source>
</evidence>
<dbReference type="OMA" id="FCHAIVT"/>
<dbReference type="InterPro" id="IPR046906">
    <property type="entry name" value="Mab-21_HhH/H2TH-like"/>
</dbReference>
<sequence length="385" mass="44190">MAERFDLFCHAIVTIVNSHELTSKVYNHLREKLGEFFQKIESLTDEVSIQQSGSSYDKLHMTWLLKDESGELIFVPATDFDFNIVLKRLLIAVEDEVENCGTDIDRPSTAYFGVLHPSQNPGYVKIRVTQQGRQYLKDKHCDYLFEDIDSEGFINNFSLKRGVLEGLAGRYTVSGPALSDFFSAVKQGVSHDFVYALPVDGWPADAAEWISRDRPNAWPSEDLVARIIADKCMVVPVGHYTSDQSALEWRISFNHSERLLSTSLNHVQRHCYCLTKLLLKTSLPESCILSSYHMKNIFFYMVESQTQLIWENQKIGYLLIEVLKEIVRGLANHNIPNYFIRSNNMIRHRTKEEVKSTLKEVSKLIENPLSALAALLQKLQMYDQK</sequence>